<accession>A0A401ZLB1</accession>
<gene>
    <name evidence="2" type="ORF">KDAU_49410</name>
</gene>
<dbReference type="EMBL" id="BIFQ01000001">
    <property type="protein sequence ID" value="GCE07612.1"/>
    <property type="molecule type" value="Genomic_DNA"/>
</dbReference>
<dbReference type="Proteomes" id="UP000287224">
    <property type="component" value="Unassembled WGS sequence"/>
</dbReference>
<evidence type="ECO:0000256" key="1">
    <source>
        <dbReference type="SAM" id="MobiDB-lite"/>
    </source>
</evidence>
<dbReference type="AlphaFoldDB" id="A0A401ZLB1"/>
<reference evidence="3" key="1">
    <citation type="submission" date="2018-12" db="EMBL/GenBank/DDBJ databases">
        <title>Tengunoibacter tsumagoiensis gen. nov., sp. nov., Dictyobacter kobayashii sp. nov., D. alpinus sp. nov., and D. joshuensis sp. nov. and description of Dictyobacteraceae fam. nov. within the order Ktedonobacterales isolated from Tengu-no-mugimeshi.</title>
        <authorList>
            <person name="Wang C.M."/>
            <person name="Zheng Y."/>
            <person name="Sakai Y."/>
            <person name="Toyoda A."/>
            <person name="Minakuchi Y."/>
            <person name="Abe K."/>
            <person name="Yokota A."/>
            <person name="Yabe S."/>
        </authorList>
    </citation>
    <scope>NUCLEOTIDE SEQUENCE [LARGE SCALE GENOMIC DNA]</scope>
    <source>
        <strain evidence="3">S-27</strain>
    </source>
</reference>
<name>A0A401ZLB1_9CHLR</name>
<evidence type="ECO:0000313" key="3">
    <source>
        <dbReference type="Proteomes" id="UP000287224"/>
    </source>
</evidence>
<keyword evidence="3" id="KW-1185">Reference proteome</keyword>
<evidence type="ECO:0000313" key="2">
    <source>
        <dbReference type="EMBL" id="GCE07612.1"/>
    </source>
</evidence>
<protein>
    <submittedName>
        <fullName evidence="2">Uncharacterized protein</fullName>
    </submittedName>
</protein>
<feature type="compositionally biased region" description="Polar residues" evidence="1">
    <location>
        <begin position="41"/>
        <end position="59"/>
    </location>
</feature>
<sequence length="59" mass="6483">MPAQTEYVPSYPLYTYVYLCKDDVMPTVSHMTLCAVPSPDGLSSQSVRDTLPKTISPTS</sequence>
<organism evidence="2 3">
    <name type="scientific">Dictyobacter aurantiacus</name>
    <dbReference type="NCBI Taxonomy" id="1936993"/>
    <lineage>
        <taxon>Bacteria</taxon>
        <taxon>Bacillati</taxon>
        <taxon>Chloroflexota</taxon>
        <taxon>Ktedonobacteria</taxon>
        <taxon>Ktedonobacterales</taxon>
        <taxon>Dictyobacteraceae</taxon>
        <taxon>Dictyobacter</taxon>
    </lineage>
</organism>
<feature type="region of interest" description="Disordered" evidence="1">
    <location>
        <begin position="39"/>
        <end position="59"/>
    </location>
</feature>
<proteinExistence type="predicted"/>
<comment type="caution">
    <text evidence="2">The sequence shown here is derived from an EMBL/GenBank/DDBJ whole genome shotgun (WGS) entry which is preliminary data.</text>
</comment>